<gene>
    <name evidence="7" type="ORF">XELAEV_18023140mg</name>
</gene>
<evidence type="ECO:0000256" key="4">
    <source>
        <dbReference type="ARBA" id="ARBA00023136"/>
    </source>
</evidence>
<evidence type="ECO:0000313" key="7">
    <source>
        <dbReference type="EMBL" id="OCT84979.1"/>
    </source>
</evidence>
<feature type="transmembrane region" description="Helical" evidence="6">
    <location>
        <begin position="133"/>
        <end position="152"/>
    </location>
</feature>
<comment type="similarity">
    <text evidence="5">Belongs to the PDZK1-interacting protein 1/SMIM24 family.</text>
</comment>
<dbReference type="Pfam" id="PF15807">
    <property type="entry name" value="MAP17"/>
    <property type="match status" value="1"/>
</dbReference>
<comment type="subcellular location">
    <subcellularLocation>
        <location evidence="1">Membrane</location>
        <topology evidence="1">Single-pass membrane protein</topology>
    </subcellularLocation>
</comment>
<keyword evidence="2 6" id="KW-0812">Transmembrane</keyword>
<evidence type="ECO:0000256" key="5">
    <source>
        <dbReference type="ARBA" id="ARBA00049650"/>
    </source>
</evidence>
<dbReference type="Proteomes" id="UP000694892">
    <property type="component" value="Chromosome 4L"/>
</dbReference>
<evidence type="ECO:0000313" key="8">
    <source>
        <dbReference type="Proteomes" id="UP000694892"/>
    </source>
</evidence>
<dbReference type="InterPro" id="IPR031627">
    <property type="entry name" value="PDZK1IP1/SMIM24"/>
</dbReference>
<organism evidence="7 8">
    <name type="scientific">Xenopus laevis</name>
    <name type="common">African clawed frog</name>
    <dbReference type="NCBI Taxonomy" id="8355"/>
    <lineage>
        <taxon>Eukaryota</taxon>
        <taxon>Metazoa</taxon>
        <taxon>Chordata</taxon>
        <taxon>Craniata</taxon>
        <taxon>Vertebrata</taxon>
        <taxon>Euteleostomi</taxon>
        <taxon>Amphibia</taxon>
        <taxon>Batrachia</taxon>
        <taxon>Anura</taxon>
        <taxon>Pipoidea</taxon>
        <taxon>Pipidae</taxon>
        <taxon>Xenopodinae</taxon>
        <taxon>Xenopus</taxon>
        <taxon>Xenopus</taxon>
    </lineage>
</organism>
<keyword evidence="4 6" id="KW-0472">Membrane</keyword>
<protein>
    <submittedName>
        <fullName evidence="7">Uncharacterized protein</fullName>
    </submittedName>
</protein>
<evidence type="ECO:0000256" key="3">
    <source>
        <dbReference type="ARBA" id="ARBA00022989"/>
    </source>
</evidence>
<dbReference type="GO" id="GO:0016020">
    <property type="term" value="C:membrane"/>
    <property type="evidence" value="ECO:0007669"/>
    <property type="project" value="UniProtKB-SubCell"/>
</dbReference>
<dbReference type="PANTHER" id="PTHR15296:SF1">
    <property type="entry name" value="PDZK1 INTERACTING PROTEIN 1"/>
    <property type="match status" value="1"/>
</dbReference>
<accession>A0A974HNU2</accession>
<evidence type="ECO:0000256" key="2">
    <source>
        <dbReference type="ARBA" id="ARBA00022692"/>
    </source>
</evidence>
<evidence type="ECO:0000256" key="1">
    <source>
        <dbReference type="ARBA" id="ARBA00004167"/>
    </source>
</evidence>
<name>A0A974HNU2_XENLA</name>
<proteinExistence type="inferred from homology"/>
<sequence length="247" mass="28710">MCILEVTPDLTHHFRLWSWSFAAGTPRSARLATSPNERIFPRYATKLRGYIGGNSNVRPYGRTIELRCAKRLRRVGRVKIQPSRSISWPDIDREDPSEAPIHGQISCQIGPNDRYRQLYLPVSQERQQWNLSATMFSLQYVLLILISLGQVYSQQVHHNTGRRFPQWLTGLIAMTVFLFLVLVVFVAKRLWNKRTQEKTNMKDFEEVVANGTSESYEARKENIRSSEHFHAYENPIEVDDNIRTTAM</sequence>
<keyword evidence="3 6" id="KW-1133">Transmembrane helix</keyword>
<dbReference type="EMBL" id="CM004472">
    <property type="protein sequence ID" value="OCT84979.1"/>
    <property type="molecule type" value="Genomic_DNA"/>
</dbReference>
<evidence type="ECO:0000256" key="6">
    <source>
        <dbReference type="SAM" id="Phobius"/>
    </source>
</evidence>
<reference evidence="8" key="1">
    <citation type="journal article" date="2016" name="Nature">
        <title>Genome evolution in the allotetraploid frog Xenopus laevis.</title>
        <authorList>
            <person name="Session A.M."/>
            <person name="Uno Y."/>
            <person name="Kwon T."/>
            <person name="Chapman J.A."/>
            <person name="Toyoda A."/>
            <person name="Takahashi S."/>
            <person name="Fukui A."/>
            <person name="Hikosaka A."/>
            <person name="Suzuki A."/>
            <person name="Kondo M."/>
            <person name="van Heeringen S.J."/>
            <person name="Quigley I."/>
            <person name="Heinz S."/>
            <person name="Ogino H."/>
            <person name="Ochi H."/>
            <person name="Hellsten U."/>
            <person name="Lyons J.B."/>
            <person name="Simakov O."/>
            <person name="Putnam N."/>
            <person name="Stites J."/>
            <person name="Kuroki Y."/>
            <person name="Tanaka T."/>
            <person name="Michiue T."/>
            <person name="Watanabe M."/>
            <person name="Bogdanovic O."/>
            <person name="Lister R."/>
            <person name="Georgiou G."/>
            <person name="Paranjpe S.S."/>
            <person name="van Kruijsbergen I."/>
            <person name="Shu S."/>
            <person name="Carlson J."/>
            <person name="Kinoshita T."/>
            <person name="Ohta Y."/>
            <person name="Mawaribuchi S."/>
            <person name="Jenkins J."/>
            <person name="Grimwood J."/>
            <person name="Schmutz J."/>
            <person name="Mitros T."/>
            <person name="Mozaffari S.V."/>
            <person name="Suzuki Y."/>
            <person name="Haramoto Y."/>
            <person name="Yamamoto T.S."/>
            <person name="Takagi C."/>
            <person name="Heald R."/>
            <person name="Miller K."/>
            <person name="Haudenschild C."/>
            <person name="Kitzman J."/>
            <person name="Nakayama T."/>
            <person name="Izutsu Y."/>
            <person name="Robert J."/>
            <person name="Fortriede J."/>
            <person name="Burns K."/>
            <person name="Lotay V."/>
            <person name="Karimi K."/>
            <person name="Yasuoka Y."/>
            <person name="Dichmann D.S."/>
            <person name="Flajnik M.F."/>
            <person name="Houston D.W."/>
            <person name="Shendure J."/>
            <person name="DuPasquier L."/>
            <person name="Vize P.D."/>
            <person name="Zorn A.M."/>
            <person name="Ito M."/>
            <person name="Marcotte E.M."/>
            <person name="Wallingford J.B."/>
            <person name="Ito Y."/>
            <person name="Asashima M."/>
            <person name="Ueno N."/>
            <person name="Matsuda Y."/>
            <person name="Veenstra G.J."/>
            <person name="Fujiyama A."/>
            <person name="Harland R.M."/>
            <person name="Taira M."/>
            <person name="Rokhsar D.S."/>
        </authorList>
    </citation>
    <scope>NUCLEOTIDE SEQUENCE [LARGE SCALE GENOMIC DNA]</scope>
    <source>
        <strain evidence="8">J</strain>
    </source>
</reference>
<dbReference type="AlphaFoldDB" id="A0A974HNU2"/>
<dbReference type="PANTHER" id="PTHR15296">
    <property type="entry name" value="MEMBRANE-ASSOCIATED PROTEIN MAP17"/>
    <property type="match status" value="1"/>
</dbReference>
<feature type="transmembrane region" description="Helical" evidence="6">
    <location>
        <begin position="164"/>
        <end position="187"/>
    </location>
</feature>